<dbReference type="KEGG" id="cad:Curi_c02190"/>
<dbReference type="AlphaFoldDB" id="K0AVJ1"/>
<dbReference type="HOGENOM" id="CLU_635695_0_0_9"/>
<dbReference type="RefSeq" id="WP_014966436.1">
    <property type="nucleotide sequence ID" value="NC_018664.1"/>
</dbReference>
<accession>K0AVJ1</accession>
<evidence type="ECO:0000313" key="3">
    <source>
        <dbReference type="Proteomes" id="UP000006094"/>
    </source>
</evidence>
<dbReference type="OrthoDB" id="1698971at2"/>
<reference evidence="2 3" key="1">
    <citation type="journal article" date="2012" name="PLoS ONE">
        <title>The purine-utilizing bacterium Clostridium acidurici 9a: a genome-guided metabolic reconsideration.</title>
        <authorList>
            <person name="Hartwich K."/>
            <person name="Poehlein A."/>
            <person name="Daniel R."/>
        </authorList>
    </citation>
    <scope>NUCLEOTIDE SEQUENCE [LARGE SCALE GENOMIC DNA]</scope>
    <source>
        <strain evidence="3">ATCC 7906 / DSM 604 / BCRC 14475 / CIP 104303 / KCTC 5404 / NCIMB 10678 / 9a</strain>
    </source>
</reference>
<protein>
    <submittedName>
        <fullName evidence="2">S-layer-like domain-containing protein</fullName>
    </submittedName>
</protein>
<dbReference type="Proteomes" id="UP000006094">
    <property type="component" value="Chromosome"/>
</dbReference>
<dbReference type="eggNOG" id="COG1657">
    <property type="taxonomic scope" value="Bacteria"/>
</dbReference>
<dbReference type="STRING" id="1128398.Curi_c02190"/>
<proteinExistence type="predicted"/>
<evidence type="ECO:0000313" key="2">
    <source>
        <dbReference type="EMBL" id="AFS77299.1"/>
    </source>
</evidence>
<gene>
    <name evidence="2" type="ordered locus">Curi_c02190</name>
</gene>
<keyword evidence="3" id="KW-1185">Reference proteome</keyword>
<feature type="domain" description="SLH" evidence="1">
    <location>
        <begin position="306"/>
        <end position="369"/>
    </location>
</feature>
<dbReference type="PROSITE" id="PS51272">
    <property type="entry name" value="SLH"/>
    <property type="match status" value="2"/>
</dbReference>
<dbReference type="InterPro" id="IPR001119">
    <property type="entry name" value="SLH_dom"/>
</dbReference>
<dbReference type="Pfam" id="PF00395">
    <property type="entry name" value="SLH"/>
    <property type="match status" value="2"/>
</dbReference>
<organism evidence="2 3">
    <name type="scientific">Gottschalkia acidurici (strain ATCC 7906 / DSM 604 / BCRC 14475 / CIP 104303 / KCTC 5404 / NCIMB 10678 / 9a)</name>
    <name type="common">Clostridium acidurici</name>
    <dbReference type="NCBI Taxonomy" id="1128398"/>
    <lineage>
        <taxon>Bacteria</taxon>
        <taxon>Bacillati</taxon>
        <taxon>Bacillota</taxon>
        <taxon>Tissierellia</taxon>
        <taxon>Tissierellales</taxon>
        <taxon>Gottschalkiaceae</taxon>
        <taxon>Gottschalkia</taxon>
    </lineage>
</organism>
<name>K0AVJ1_GOTA9</name>
<sequence length="431" mass="49350">MYKKVSTLFIALTIVMNSILLPIEVMAKQEYRIEFFHQLAEGINSLYYKEVIVGLDVAHQIYGESELLDNISKELESNIEVKTYLESKGFTLDKIGEIIAFIDGEIPQLSDLDNEENLINSIIKTVLVDKEGSLDYLKYDDKIDTLAKNLYDIMPDEFKNTLDNHYEDEEEKIDVLIKIIVETIHSGYGVGFYDIYSREFKELKLQIKDELIQNINKSTKLELSNKDKEGVNLILKGLENTIRYKGLERVYSDICGVIGLIDIKPIVLQQEDSAVKGANSELNQEISRAELLEEIFKNSSIEFTKYQDEFIDVGEEDEYADYISTAKKLGLVNGYGDNTFRPESKVSRSEMAVVLSNVTKYKDSIINMSEQDIEKTLEVFKDKEDIEDWAKPHVARLIKLDILEGKSENEFDPKGKVTKGEAKAAIYRLFN</sequence>
<feature type="domain" description="SLH" evidence="1">
    <location>
        <begin position="377"/>
        <end position="431"/>
    </location>
</feature>
<evidence type="ECO:0000259" key="1">
    <source>
        <dbReference type="PROSITE" id="PS51272"/>
    </source>
</evidence>
<dbReference type="EMBL" id="CP003326">
    <property type="protein sequence ID" value="AFS77299.1"/>
    <property type="molecule type" value="Genomic_DNA"/>
</dbReference>